<comment type="caution">
    <text evidence="8">The sequence shown here is derived from an EMBL/GenBank/DDBJ whole genome shotgun (WGS) entry which is preliminary data.</text>
</comment>
<dbReference type="InterPro" id="IPR003370">
    <property type="entry name" value="Chromate_transpt"/>
</dbReference>
<evidence type="ECO:0000256" key="2">
    <source>
        <dbReference type="ARBA" id="ARBA00005262"/>
    </source>
</evidence>
<dbReference type="PANTHER" id="PTHR33567:SF3">
    <property type="entry name" value="CHROMATE ION TRANSPORTER (EUROFUNG)"/>
    <property type="match status" value="1"/>
</dbReference>
<dbReference type="GO" id="GO:0005886">
    <property type="term" value="C:plasma membrane"/>
    <property type="evidence" value="ECO:0007669"/>
    <property type="project" value="UniProtKB-SubCell"/>
</dbReference>
<evidence type="ECO:0000256" key="1">
    <source>
        <dbReference type="ARBA" id="ARBA00004651"/>
    </source>
</evidence>
<keyword evidence="5 7" id="KW-1133">Transmembrane helix</keyword>
<evidence type="ECO:0000313" key="9">
    <source>
        <dbReference type="Proteomes" id="UP000812270"/>
    </source>
</evidence>
<accession>A0A9E2SDQ4</accession>
<keyword evidence="3" id="KW-1003">Cell membrane</keyword>
<dbReference type="GO" id="GO:0015109">
    <property type="term" value="F:chromate transmembrane transporter activity"/>
    <property type="evidence" value="ECO:0007669"/>
    <property type="project" value="InterPro"/>
</dbReference>
<evidence type="ECO:0000256" key="3">
    <source>
        <dbReference type="ARBA" id="ARBA00022475"/>
    </source>
</evidence>
<proteinExistence type="inferred from homology"/>
<name>A0A9E2SDQ4_9BACT</name>
<sequence>MNNQDEPSFIDALKFWIKLGWISFGGTAGHIALMHDYLVDKRKWISSSRLFHALSICMLLPGPEAQQLAIYIGRLLHEKKGRLIAGILFVLAATLI</sequence>
<evidence type="ECO:0000313" key="8">
    <source>
        <dbReference type="EMBL" id="MBV4358685.1"/>
    </source>
</evidence>
<dbReference type="Proteomes" id="UP000812270">
    <property type="component" value="Unassembled WGS sequence"/>
</dbReference>
<evidence type="ECO:0000256" key="4">
    <source>
        <dbReference type="ARBA" id="ARBA00022692"/>
    </source>
</evidence>
<protein>
    <submittedName>
        <fullName evidence="8">Chromate transporter</fullName>
    </submittedName>
</protein>
<gene>
    <name evidence="8" type="ORF">KTO63_16090</name>
</gene>
<dbReference type="Pfam" id="PF02417">
    <property type="entry name" value="Chromate_transp"/>
    <property type="match status" value="1"/>
</dbReference>
<dbReference type="AlphaFoldDB" id="A0A9E2SDQ4"/>
<reference evidence="8" key="1">
    <citation type="submission" date="2021-06" db="EMBL/GenBank/DDBJ databases">
        <authorList>
            <person name="Huq M.A."/>
        </authorList>
    </citation>
    <scope>NUCLEOTIDE SEQUENCE</scope>
    <source>
        <strain evidence="8">MAH-26</strain>
    </source>
</reference>
<keyword evidence="6 7" id="KW-0472">Membrane</keyword>
<evidence type="ECO:0000256" key="6">
    <source>
        <dbReference type="ARBA" id="ARBA00023136"/>
    </source>
</evidence>
<comment type="similarity">
    <text evidence="2">Belongs to the chromate ion transporter (CHR) (TC 2.A.51) family.</text>
</comment>
<organism evidence="8 9">
    <name type="scientific">Pinibacter aurantiacus</name>
    <dbReference type="NCBI Taxonomy" id="2851599"/>
    <lineage>
        <taxon>Bacteria</taxon>
        <taxon>Pseudomonadati</taxon>
        <taxon>Bacteroidota</taxon>
        <taxon>Chitinophagia</taxon>
        <taxon>Chitinophagales</taxon>
        <taxon>Chitinophagaceae</taxon>
        <taxon>Pinibacter</taxon>
    </lineage>
</organism>
<feature type="transmembrane region" description="Helical" evidence="7">
    <location>
        <begin position="20"/>
        <end position="39"/>
    </location>
</feature>
<dbReference type="PANTHER" id="PTHR33567">
    <property type="entry name" value="CHROMATE ION TRANSPORTER (EUROFUNG)"/>
    <property type="match status" value="1"/>
</dbReference>
<keyword evidence="9" id="KW-1185">Reference proteome</keyword>
<dbReference type="EMBL" id="JAHSPG010000013">
    <property type="protein sequence ID" value="MBV4358685.1"/>
    <property type="molecule type" value="Genomic_DNA"/>
</dbReference>
<keyword evidence="4 7" id="KW-0812">Transmembrane</keyword>
<evidence type="ECO:0000256" key="7">
    <source>
        <dbReference type="SAM" id="Phobius"/>
    </source>
</evidence>
<comment type="subcellular location">
    <subcellularLocation>
        <location evidence="1">Cell membrane</location>
        <topology evidence="1">Multi-pass membrane protein</topology>
    </subcellularLocation>
</comment>
<evidence type="ECO:0000256" key="5">
    <source>
        <dbReference type="ARBA" id="ARBA00022989"/>
    </source>
</evidence>